<sequence length="262" mass="29279">MADDQYEVFALKYAQRNGRTRADSFQFDDDHASPHDMDYFVWILRNGARTILVDTGYDTKEAARRGRPILSEPIDMLKRMDIAPTDITDLIVTHLHYDHAGSLDQFEHAQFHLQQAELGFAVSPCMCHSALRAPFTADHVCTAVKQLYAGKLTFHDGSGQIVPGVRVHRVGGHSSGLQIVEVDTANGPLVLASDASHYYENFEREKLFPIVVDPLAMLDGFKLLQTYRAKGAIVVPGHDPEVLKRFAPVHDDGMTVRLDQPL</sequence>
<dbReference type="SUPFAM" id="SSF56281">
    <property type="entry name" value="Metallo-hydrolase/oxidoreductase"/>
    <property type="match status" value="1"/>
</dbReference>
<dbReference type="PANTHER" id="PTHR42978:SF7">
    <property type="entry name" value="METALLO-HYDROLASE RV2300C-RELATED"/>
    <property type="match status" value="1"/>
</dbReference>
<dbReference type="InterPro" id="IPR051013">
    <property type="entry name" value="MBL_superfamily_lactonases"/>
</dbReference>
<dbReference type="SMART" id="SM00849">
    <property type="entry name" value="Lactamase_B"/>
    <property type="match status" value="1"/>
</dbReference>
<organism evidence="7 8">
    <name type="scientific">Devosia rhodophyticola</name>
    <dbReference type="NCBI Taxonomy" id="3026423"/>
    <lineage>
        <taxon>Bacteria</taxon>
        <taxon>Pseudomonadati</taxon>
        <taxon>Pseudomonadota</taxon>
        <taxon>Alphaproteobacteria</taxon>
        <taxon>Hyphomicrobiales</taxon>
        <taxon>Devosiaceae</taxon>
        <taxon>Devosia</taxon>
    </lineage>
</organism>
<keyword evidence="5" id="KW-0862">Zinc</keyword>
<name>A0ABY7YT15_9HYPH</name>
<dbReference type="InterPro" id="IPR001279">
    <property type="entry name" value="Metallo-B-lactamas"/>
</dbReference>
<evidence type="ECO:0000313" key="8">
    <source>
        <dbReference type="Proteomes" id="UP001222118"/>
    </source>
</evidence>
<dbReference type="EMBL" id="CP118247">
    <property type="protein sequence ID" value="WDR04521.1"/>
    <property type="molecule type" value="Genomic_DNA"/>
</dbReference>
<evidence type="ECO:0000256" key="1">
    <source>
        <dbReference type="ARBA" id="ARBA00001947"/>
    </source>
</evidence>
<dbReference type="RefSeq" id="WP_282210042.1">
    <property type="nucleotide sequence ID" value="NZ_CP118247.1"/>
</dbReference>
<reference evidence="7 8" key="1">
    <citation type="submission" date="2023-02" db="EMBL/GenBank/DDBJ databases">
        <title>Devosia chondri sp. nov., isolated from the phycosphere of marine algae.</title>
        <authorList>
            <person name="Kim J.M."/>
            <person name="Lee J.K."/>
            <person name="Choi B.J."/>
            <person name="Bayburt H."/>
            <person name="Jeon C.O."/>
        </authorList>
    </citation>
    <scope>NUCLEOTIDE SEQUENCE [LARGE SCALE GENOMIC DNA]</scope>
    <source>
        <strain evidence="7 8">G2-5</strain>
    </source>
</reference>
<evidence type="ECO:0000259" key="6">
    <source>
        <dbReference type="SMART" id="SM00849"/>
    </source>
</evidence>
<keyword evidence="3" id="KW-0479">Metal-binding</keyword>
<evidence type="ECO:0000256" key="2">
    <source>
        <dbReference type="ARBA" id="ARBA00007749"/>
    </source>
</evidence>
<proteinExistence type="inferred from homology"/>
<evidence type="ECO:0000256" key="4">
    <source>
        <dbReference type="ARBA" id="ARBA00022801"/>
    </source>
</evidence>
<dbReference type="Proteomes" id="UP001222118">
    <property type="component" value="Chromosome"/>
</dbReference>
<evidence type="ECO:0000256" key="5">
    <source>
        <dbReference type="ARBA" id="ARBA00022833"/>
    </source>
</evidence>
<dbReference type="Pfam" id="PF00753">
    <property type="entry name" value="Lactamase_B"/>
    <property type="match status" value="1"/>
</dbReference>
<feature type="domain" description="Metallo-beta-lactamase" evidence="6">
    <location>
        <begin position="38"/>
        <end position="238"/>
    </location>
</feature>
<comment type="cofactor">
    <cofactor evidence="1">
        <name>Zn(2+)</name>
        <dbReference type="ChEBI" id="CHEBI:29105"/>
    </cofactor>
</comment>
<evidence type="ECO:0000313" key="7">
    <source>
        <dbReference type="EMBL" id="WDR04521.1"/>
    </source>
</evidence>
<evidence type="ECO:0000256" key="3">
    <source>
        <dbReference type="ARBA" id="ARBA00022723"/>
    </source>
</evidence>
<dbReference type="CDD" id="cd07729">
    <property type="entry name" value="AHL_lactonase_MBL-fold"/>
    <property type="match status" value="1"/>
</dbReference>
<dbReference type="Gene3D" id="3.60.15.10">
    <property type="entry name" value="Ribonuclease Z/Hydroxyacylglutathione hydrolase-like"/>
    <property type="match status" value="1"/>
</dbReference>
<comment type="similarity">
    <text evidence="2">Belongs to the metallo-beta-lactamase superfamily.</text>
</comment>
<accession>A0ABY7YT15</accession>
<gene>
    <name evidence="7" type="ORF">PSQ90_09240</name>
</gene>
<dbReference type="InterPro" id="IPR036866">
    <property type="entry name" value="RibonucZ/Hydroxyglut_hydro"/>
</dbReference>
<dbReference type="PANTHER" id="PTHR42978">
    <property type="entry name" value="QUORUM-QUENCHING LACTONASE YTNP-RELATED-RELATED"/>
    <property type="match status" value="1"/>
</dbReference>
<keyword evidence="8" id="KW-1185">Reference proteome</keyword>
<keyword evidence="4" id="KW-0378">Hydrolase</keyword>
<protein>
    <submittedName>
        <fullName evidence="7">N-acyl homoserine lactonase family protein</fullName>
    </submittedName>
</protein>